<reference evidence="6" key="1">
    <citation type="journal article" date="2019" name="Int. J. Syst. Evol. Microbiol.">
        <title>The Global Catalogue of Microorganisms (GCM) 10K type strain sequencing project: providing services to taxonomists for standard genome sequencing and annotation.</title>
        <authorList>
            <consortium name="The Broad Institute Genomics Platform"/>
            <consortium name="The Broad Institute Genome Sequencing Center for Infectious Disease"/>
            <person name="Wu L."/>
            <person name="Ma J."/>
        </authorList>
    </citation>
    <scope>NUCLEOTIDE SEQUENCE [LARGE SCALE GENOMIC DNA]</scope>
    <source>
        <strain evidence="6">JCM 6924</strain>
    </source>
</reference>
<dbReference type="Pfam" id="PF26580">
    <property type="entry name" value="Mtb12_C"/>
    <property type="match status" value="1"/>
</dbReference>
<comment type="similarity">
    <text evidence="2">Belongs to the MTB12 family.</text>
</comment>
<organism evidence="5 6">
    <name type="scientific">Streptomyces levis</name>
    <dbReference type="NCBI Taxonomy" id="285566"/>
    <lineage>
        <taxon>Bacteria</taxon>
        <taxon>Bacillati</taxon>
        <taxon>Actinomycetota</taxon>
        <taxon>Actinomycetes</taxon>
        <taxon>Kitasatosporales</taxon>
        <taxon>Streptomycetaceae</taxon>
        <taxon>Streptomyces</taxon>
    </lineage>
</organism>
<protein>
    <recommendedName>
        <fullName evidence="4">Low molecular weight antigen MTB12-like C-terminal domain-containing protein</fullName>
    </recommendedName>
</protein>
<keyword evidence="6" id="KW-1185">Reference proteome</keyword>
<evidence type="ECO:0000256" key="1">
    <source>
        <dbReference type="ARBA" id="ARBA00022729"/>
    </source>
</evidence>
<feature type="region of interest" description="Disordered" evidence="3">
    <location>
        <begin position="80"/>
        <end position="112"/>
    </location>
</feature>
<evidence type="ECO:0000259" key="4">
    <source>
        <dbReference type="Pfam" id="PF26580"/>
    </source>
</evidence>
<proteinExistence type="inferred from homology"/>
<name>A0ABP6BF17_9ACTN</name>
<dbReference type="Proteomes" id="UP001501095">
    <property type="component" value="Unassembled WGS sequence"/>
</dbReference>
<comment type="caution">
    <text evidence="5">The sequence shown here is derived from an EMBL/GenBank/DDBJ whole genome shotgun (WGS) entry which is preliminary data.</text>
</comment>
<feature type="domain" description="Low molecular weight antigen MTB12-like C-terminal" evidence="4">
    <location>
        <begin position="111"/>
        <end position="220"/>
    </location>
</feature>
<feature type="compositionally biased region" description="Low complexity" evidence="3">
    <location>
        <begin position="95"/>
        <end position="110"/>
    </location>
</feature>
<evidence type="ECO:0000256" key="3">
    <source>
        <dbReference type="SAM" id="MobiDB-lite"/>
    </source>
</evidence>
<sequence>MHVSGCLFKYADRLHYALWKLTLKAPGAHGPDRHPVVSQMVLGSDLKRGNATGGPRTAGRGTAIAAALVLALAPALAACSDDDGGGSGSTPPTPTAERTTSAPATAPADRAAAEAEIRQNWQKFFDPKTSAEDKQAVLENGDRMGPVLQAFSGDERGGQVQARVTKVEFTSATEATVTYTLTLKGATALPDASGTAVEQEGTWKVSVKTLCSLVQMSGNGSPVPGC</sequence>
<evidence type="ECO:0000256" key="2">
    <source>
        <dbReference type="ARBA" id="ARBA00093774"/>
    </source>
</evidence>
<evidence type="ECO:0000313" key="5">
    <source>
        <dbReference type="EMBL" id="GAA2561991.1"/>
    </source>
</evidence>
<evidence type="ECO:0000313" key="6">
    <source>
        <dbReference type="Proteomes" id="UP001501095"/>
    </source>
</evidence>
<dbReference type="EMBL" id="BAAATM010000030">
    <property type="protein sequence ID" value="GAA2561991.1"/>
    <property type="molecule type" value="Genomic_DNA"/>
</dbReference>
<dbReference type="InterPro" id="IPR058644">
    <property type="entry name" value="Mtb12-like_C"/>
</dbReference>
<accession>A0ABP6BF17</accession>
<keyword evidence="1" id="KW-0732">Signal</keyword>
<gene>
    <name evidence="5" type="ORF">GCM10010423_76020</name>
</gene>